<evidence type="ECO:0000256" key="4">
    <source>
        <dbReference type="ARBA" id="ARBA00023002"/>
    </source>
</evidence>
<feature type="domain" description="Nitroreductase" evidence="6">
    <location>
        <begin position="5"/>
        <end position="158"/>
    </location>
</feature>
<dbReference type="InterPro" id="IPR000415">
    <property type="entry name" value="Nitroreductase-like"/>
</dbReference>
<evidence type="ECO:0000259" key="6">
    <source>
        <dbReference type="Pfam" id="PF00881"/>
    </source>
</evidence>
<evidence type="ECO:0000313" key="8">
    <source>
        <dbReference type="Proteomes" id="UP000823637"/>
    </source>
</evidence>
<reference evidence="7" key="2">
    <citation type="journal article" date="2021" name="PeerJ">
        <title>Extensive microbial diversity within the chicken gut microbiome revealed by metagenomics and culture.</title>
        <authorList>
            <person name="Gilroy R."/>
            <person name="Ravi A."/>
            <person name="Getino M."/>
            <person name="Pursley I."/>
            <person name="Horton D.L."/>
            <person name="Alikhan N.F."/>
            <person name="Baker D."/>
            <person name="Gharbi K."/>
            <person name="Hall N."/>
            <person name="Watson M."/>
            <person name="Adriaenssens E.M."/>
            <person name="Foster-Nyarko E."/>
            <person name="Jarju S."/>
            <person name="Secka A."/>
            <person name="Antonio M."/>
            <person name="Oren A."/>
            <person name="Chaudhuri R.R."/>
            <person name="La Ragione R."/>
            <person name="Hildebrand F."/>
            <person name="Pallen M.J."/>
        </authorList>
    </citation>
    <scope>NUCLEOTIDE SEQUENCE</scope>
    <source>
        <strain evidence="7">D3-1215</strain>
    </source>
</reference>
<keyword evidence="5" id="KW-0521">NADP</keyword>
<evidence type="ECO:0000256" key="3">
    <source>
        <dbReference type="ARBA" id="ARBA00022643"/>
    </source>
</evidence>
<proteinExistence type="inferred from homology"/>
<dbReference type="CDD" id="cd02146">
    <property type="entry name" value="NfsA-like"/>
    <property type="match status" value="1"/>
</dbReference>
<dbReference type="SUPFAM" id="SSF55469">
    <property type="entry name" value="FMN-dependent nitroreductase-like"/>
    <property type="match status" value="1"/>
</dbReference>
<dbReference type="Pfam" id="PF00881">
    <property type="entry name" value="Nitroreductase"/>
    <property type="match status" value="1"/>
</dbReference>
<evidence type="ECO:0000256" key="2">
    <source>
        <dbReference type="ARBA" id="ARBA00022630"/>
    </source>
</evidence>
<dbReference type="PIRSF" id="PIRSF005426">
    <property type="entry name" value="Frp"/>
    <property type="match status" value="1"/>
</dbReference>
<dbReference type="InterPro" id="IPR016446">
    <property type="entry name" value="Flavin_OxRdtase_Frp"/>
</dbReference>
<dbReference type="EMBL" id="JADIMR010000072">
    <property type="protein sequence ID" value="MBO8447053.1"/>
    <property type="molecule type" value="Genomic_DNA"/>
</dbReference>
<dbReference type="GO" id="GO:0016491">
    <property type="term" value="F:oxidoreductase activity"/>
    <property type="evidence" value="ECO:0007669"/>
    <property type="project" value="UniProtKB-UniRule"/>
</dbReference>
<gene>
    <name evidence="7" type="ORF">IAC32_04840</name>
</gene>
<dbReference type="Proteomes" id="UP000823637">
    <property type="component" value="Unassembled WGS sequence"/>
</dbReference>
<evidence type="ECO:0000313" key="7">
    <source>
        <dbReference type="EMBL" id="MBO8447053.1"/>
    </source>
</evidence>
<name>A0A9D9EHH5_9BACT</name>
<reference evidence="7" key="1">
    <citation type="submission" date="2020-10" db="EMBL/GenBank/DDBJ databases">
        <authorList>
            <person name="Gilroy R."/>
        </authorList>
    </citation>
    <scope>NUCLEOTIDE SEQUENCE</scope>
    <source>
        <strain evidence="7">D3-1215</strain>
    </source>
</reference>
<protein>
    <submittedName>
        <fullName evidence="7">NADPH-dependent oxidoreductase</fullName>
    </submittedName>
</protein>
<dbReference type="Gene3D" id="3.40.109.10">
    <property type="entry name" value="NADH Oxidase"/>
    <property type="match status" value="1"/>
</dbReference>
<sequence>MDMNDRRSIRRYKKEEISQELLDELFTKAFRASNTGNMQAYSVIVTRDMEMKKKLAPLHFNQRMITEAPVVLTFCADFHRFSKWCEASDAEPCYDNFLSFFAGATDALLAAQTFAVAAEQAGLGLCYLGTTNYNAAEIAEVLQLPELVLPITTITVGYPDEMPAQSDRLPLNAIVHHEVYDDKQDIKALYAAKEALPENHAFVHENNKQTLAQVFTDIRYNRATNETCSEKLLAAIKAAKFFK</sequence>
<dbReference type="PANTHER" id="PTHR43425">
    <property type="entry name" value="OXYGEN-INSENSITIVE NADPH NITROREDUCTASE"/>
    <property type="match status" value="1"/>
</dbReference>
<comment type="caution">
    <text evidence="7">The sequence shown here is derived from an EMBL/GenBank/DDBJ whole genome shotgun (WGS) entry which is preliminary data.</text>
</comment>
<keyword evidence="4 5" id="KW-0560">Oxidoreductase</keyword>
<dbReference type="AlphaFoldDB" id="A0A9D9EHH5"/>
<comment type="similarity">
    <text evidence="1 5">Belongs to the flavin oxidoreductase frp family.</text>
</comment>
<dbReference type="PANTHER" id="PTHR43425:SF2">
    <property type="entry name" value="OXYGEN-INSENSITIVE NADPH NITROREDUCTASE"/>
    <property type="match status" value="1"/>
</dbReference>
<organism evidence="7 8">
    <name type="scientific">Candidatus Enterocola intestinipullorum</name>
    <dbReference type="NCBI Taxonomy" id="2840783"/>
    <lineage>
        <taxon>Bacteria</taxon>
        <taxon>Pseudomonadati</taxon>
        <taxon>Bacteroidota</taxon>
        <taxon>Bacteroidia</taxon>
        <taxon>Bacteroidales</taxon>
        <taxon>Candidatus Enterocola</taxon>
    </lineage>
</organism>
<dbReference type="InterPro" id="IPR029479">
    <property type="entry name" value="Nitroreductase"/>
</dbReference>
<keyword evidence="3 5" id="KW-0288">FMN</keyword>
<keyword evidence="2 5" id="KW-0285">Flavoprotein</keyword>
<evidence type="ECO:0000256" key="1">
    <source>
        <dbReference type="ARBA" id="ARBA00008366"/>
    </source>
</evidence>
<evidence type="ECO:0000256" key="5">
    <source>
        <dbReference type="PIRNR" id="PIRNR005426"/>
    </source>
</evidence>
<accession>A0A9D9EHH5</accession>